<sequence>NRSKREAGDVKWKSEFGEFQLSRAERNHIGDGQAPSSTAGLNGREIDLRNSEPYIDGAGTEPDHVIRTTVRGWIIIENVCKKYGIPKKFTFMCSNLM</sequence>
<comment type="caution">
    <text evidence="2">The sequence shown here is derived from an EMBL/GenBank/DDBJ whole genome shotgun (WGS) entry which is preliminary data.</text>
</comment>
<dbReference type="EMBL" id="JADBGQ010000009">
    <property type="protein sequence ID" value="KAG5379698.1"/>
    <property type="molecule type" value="Genomic_DNA"/>
</dbReference>
<reference evidence="2 3" key="1">
    <citation type="submission" date="2021-03" db="EMBL/GenBank/DDBJ databases">
        <authorList>
            <person name="King G.J."/>
            <person name="Bancroft I."/>
            <person name="Baten A."/>
            <person name="Bloomfield J."/>
            <person name="Borpatragohain P."/>
            <person name="He Z."/>
            <person name="Irish N."/>
            <person name="Irwin J."/>
            <person name="Liu K."/>
            <person name="Mauleon R.P."/>
            <person name="Moore J."/>
            <person name="Morris R."/>
            <person name="Ostergaard L."/>
            <person name="Wang B."/>
            <person name="Wells R."/>
        </authorList>
    </citation>
    <scope>NUCLEOTIDE SEQUENCE [LARGE SCALE GENOMIC DNA]</scope>
    <source>
        <strain evidence="2">R-o-18</strain>
        <tissue evidence="2">Leaf</tissue>
    </source>
</reference>
<accession>A0ABQ7KZH2</accession>
<name>A0ABQ7KZH2_BRACM</name>
<organism evidence="2 3">
    <name type="scientific">Brassica rapa subsp. trilocularis</name>
    <dbReference type="NCBI Taxonomy" id="1813537"/>
    <lineage>
        <taxon>Eukaryota</taxon>
        <taxon>Viridiplantae</taxon>
        <taxon>Streptophyta</taxon>
        <taxon>Embryophyta</taxon>
        <taxon>Tracheophyta</taxon>
        <taxon>Spermatophyta</taxon>
        <taxon>Magnoliopsida</taxon>
        <taxon>eudicotyledons</taxon>
        <taxon>Gunneridae</taxon>
        <taxon>Pentapetalae</taxon>
        <taxon>rosids</taxon>
        <taxon>malvids</taxon>
        <taxon>Brassicales</taxon>
        <taxon>Brassicaceae</taxon>
        <taxon>Brassiceae</taxon>
        <taxon>Brassica</taxon>
    </lineage>
</organism>
<evidence type="ECO:0000313" key="2">
    <source>
        <dbReference type="EMBL" id="KAG5379698.1"/>
    </source>
</evidence>
<feature type="non-terminal residue" evidence="2">
    <location>
        <position position="1"/>
    </location>
</feature>
<evidence type="ECO:0000256" key="1">
    <source>
        <dbReference type="SAM" id="MobiDB-lite"/>
    </source>
</evidence>
<proteinExistence type="predicted"/>
<evidence type="ECO:0000313" key="3">
    <source>
        <dbReference type="Proteomes" id="UP000823674"/>
    </source>
</evidence>
<gene>
    <name evidence="2" type="primary">A07g506650.1_BraROA</name>
    <name evidence="2" type="ORF">IGI04_027540</name>
</gene>
<feature type="region of interest" description="Disordered" evidence="1">
    <location>
        <begin position="24"/>
        <end position="45"/>
    </location>
</feature>
<keyword evidence="3" id="KW-1185">Reference proteome</keyword>
<protein>
    <submittedName>
        <fullName evidence="2">Uncharacterized protein</fullName>
    </submittedName>
</protein>
<dbReference type="Proteomes" id="UP000823674">
    <property type="component" value="Chromosome A07"/>
</dbReference>